<evidence type="ECO:0000256" key="1">
    <source>
        <dbReference type="SAM" id="Phobius"/>
    </source>
</evidence>
<dbReference type="EMBL" id="JAOYFB010000001">
    <property type="protein sequence ID" value="KAK4002387.1"/>
    <property type="molecule type" value="Genomic_DNA"/>
</dbReference>
<organism evidence="2 3">
    <name type="scientific">Daphnia magna</name>
    <dbReference type="NCBI Taxonomy" id="35525"/>
    <lineage>
        <taxon>Eukaryota</taxon>
        <taxon>Metazoa</taxon>
        <taxon>Ecdysozoa</taxon>
        <taxon>Arthropoda</taxon>
        <taxon>Crustacea</taxon>
        <taxon>Branchiopoda</taxon>
        <taxon>Diplostraca</taxon>
        <taxon>Cladocera</taxon>
        <taxon>Anomopoda</taxon>
        <taxon>Daphniidae</taxon>
        <taxon>Daphnia</taxon>
    </lineage>
</organism>
<gene>
    <name evidence="2" type="ORF">OUZ56_004217</name>
</gene>
<keyword evidence="1" id="KW-0812">Transmembrane</keyword>
<keyword evidence="1" id="KW-0472">Membrane</keyword>
<sequence>MAETRIGTWKCMHVRLDVALHVGGSIGNGQLEGFLFFTELYHFHGILNCLSADCHLASLEWYGPYQQCYDALLNTPIPQKIFKLKLWKFLPFMQNCTMMGFNNRNVLVVIRERYANRVSLFSIRNRNGFEEDIDGVLVLKKYMFVGRAPKSSGSFYYRTCYVRVKLKAKRRRMIQKLWERIIKELYSFRVTTRRECITSISITVSCVKTNPIKSSLVYSNSGSIFGVVQGGTWLGFASTFFISVSLIYPFCFKVVNSFNLQRSWRHLMCFIGVGVTRIITSFNGNKGVKDVIALEV</sequence>
<feature type="transmembrane region" description="Helical" evidence="1">
    <location>
        <begin position="233"/>
        <end position="255"/>
    </location>
</feature>
<dbReference type="Proteomes" id="UP001234178">
    <property type="component" value="Unassembled WGS sequence"/>
</dbReference>
<protein>
    <submittedName>
        <fullName evidence="2">Uncharacterized protein</fullName>
    </submittedName>
</protein>
<keyword evidence="1" id="KW-1133">Transmembrane helix</keyword>
<evidence type="ECO:0000313" key="2">
    <source>
        <dbReference type="EMBL" id="KAK4002387.1"/>
    </source>
</evidence>
<comment type="caution">
    <text evidence="2">The sequence shown here is derived from an EMBL/GenBank/DDBJ whole genome shotgun (WGS) entry which is preliminary data.</text>
</comment>
<keyword evidence="3" id="KW-1185">Reference proteome</keyword>
<evidence type="ECO:0000313" key="3">
    <source>
        <dbReference type="Proteomes" id="UP001234178"/>
    </source>
</evidence>
<proteinExistence type="predicted"/>
<accession>A0ABQ9YP32</accession>
<name>A0ABQ9YP32_9CRUS</name>
<reference evidence="2 3" key="1">
    <citation type="journal article" date="2023" name="Nucleic Acids Res.">
        <title>The hologenome of Daphnia magna reveals possible DNA methylation and microbiome-mediated evolution of the host genome.</title>
        <authorList>
            <person name="Chaturvedi A."/>
            <person name="Li X."/>
            <person name="Dhandapani V."/>
            <person name="Marshall H."/>
            <person name="Kissane S."/>
            <person name="Cuenca-Cambronero M."/>
            <person name="Asole G."/>
            <person name="Calvet F."/>
            <person name="Ruiz-Romero M."/>
            <person name="Marangio P."/>
            <person name="Guigo R."/>
            <person name="Rago D."/>
            <person name="Mirbahai L."/>
            <person name="Eastwood N."/>
            <person name="Colbourne J.K."/>
            <person name="Zhou J."/>
            <person name="Mallon E."/>
            <person name="Orsini L."/>
        </authorList>
    </citation>
    <scope>NUCLEOTIDE SEQUENCE [LARGE SCALE GENOMIC DNA]</scope>
    <source>
        <strain evidence="2">LRV0_1</strain>
    </source>
</reference>